<dbReference type="Proteomes" id="UP000094801">
    <property type="component" value="Unassembled WGS sequence"/>
</dbReference>
<dbReference type="PANTHER" id="PTHR11947:SF19">
    <property type="entry name" value="PROTEIN-SERINE_THREONINE KINASE"/>
    <property type="match status" value="1"/>
</dbReference>
<dbReference type="InterPro" id="IPR036890">
    <property type="entry name" value="HATPase_C_sf"/>
</dbReference>
<sequence length="374" mass="42152">MMNTLLLKKPSFSLSAIFQAPVVKQQHNLKKRSNFTSKLINIYSDQIDLLSQSSDRPFEGNKVIESYYTDLVDSYERSQNALYRASDVLSESKFTNTMKDELYNRSEELSSVTLRFTPSDLKWLNNNYKPPIHKFLTSYHHNRLLSTYQIANFLNTSDVPLLRTVSALDVVEKAAKFTREILSLNNYPYPQIKIVNTTPSNTIYCIPQHINHVIFELLKNAALPSIARQSVITITISSTPIQTSLAPPHLTHSQTPSSTLPIPTSVVSNSPHPLPLDMDSKFYEKHKMTRITISDNAGGLEESTLPHIFQFHYTTASELEQLDEEDMKDQISGFGMGLPLCQVITGFNGGRLEILNRVGEGVDAIVDLPSYGHD</sequence>
<feature type="domain" description="Histidine kinase" evidence="2">
    <location>
        <begin position="207"/>
        <end position="372"/>
    </location>
</feature>
<dbReference type="STRING" id="983967.A0A1E4SZ13"/>
<keyword evidence="1" id="KW-0418">Kinase</keyword>
<gene>
    <name evidence="3" type="ORF">CANARDRAFT_23735</name>
</gene>
<dbReference type="PROSITE" id="PS50109">
    <property type="entry name" value="HIS_KIN"/>
    <property type="match status" value="1"/>
</dbReference>
<keyword evidence="4" id="KW-1185">Reference proteome</keyword>
<evidence type="ECO:0000313" key="3">
    <source>
        <dbReference type="EMBL" id="ODV84737.1"/>
    </source>
</evidence>
<comment type="subcellular location">
    <subcellularLocation>
        <location evidence="1">Mitochondrion matrix</location>
    </subcellularLocation>
</comment>
<evidence type="ECO:0000313" key="4">
    <source>
        <dbReference type="Proteomes" id="UP000094801"/>
    </source>
</evidence>
<dbReference type="InterPro" id="IPR039028">
    <property type="entry name" value="BCKD/PDK"/>
</dbReference>
<dbReference type="OrthoDB" id="3264224at2759"/>
<dbReference type="EC" id="2.7.11.-" evidence="1"/>
<keyword evidence="1" id="KW-0808">Transferase</keyword>
<evidence type="ECO:0000256" key="1">
    <source>
        <dbReference type="RuleBase" id="RU366032"/>
    </source>
</evidence>
<accession>A0A1E4SZ13</accession>
<dbReference type="InterPro" id="IPR003594">
    <property type="entry name" value="HATPase_dom"/>
</dbReference>
<comment type="similarity">
    <text evidence="1">Belongs to the PDK/BCKDK protein kinase family.</text>
</comment>
<name>A0A1E4SZ13_9ASCO</name>
<dbReference type="GO" id="GO:0005759">
    <property type="term" value="C:mitochondrial matrix"/>
    <property type="evidence" value="ECO:0007669"/>
    <property type="project" value="UniProtKB-SubCell"/>
</dbReference>
<dbReference type="GO" id="GO:0005524">
    <property type="term" value="F:ATP binding"/>
    <property type="evidence" value="ECO:0007669"/>
    <property type="project" value="UniProtKB-UniRule"/>
</dbReference>
<keyword evidence="1" id="KW-0067">ATP-binding</keyword>
<dbReference type="PANTHER" id="PTHR11947">
    <property type="entry name" value="PYRUVATE DEHYDROGENASE KINASE"/>
    <property type="match status" value="1"/>
</dbReference>
<dbReference type="PRINTS" id="PR00344">
    <property type="entry name" value="BCTRLSENSOR"/>
</dbReference>
<dbReference type="SUPFAM" id="SSF55874">
    <property type="entry name" value="ATPase domain of HSP90 chaperone/DNA topoisomerase II/histidine kinase"/>
    <property type="match status" value="1"/>
</dbReference>
<dbReference type="InterPro" id="IPR004358">
    <property type="entry name" value="Sig_transdc_His_kin-like_C"/>
</dbReference>
<protein>
    <recommendedName>
        <fullName evidence="1">Protein-serine/threonine kinase</fullName>
        <ecNumber evidence="1">2.7.11.-</ecNumber>
    </recommendedName>
</protein>
<dbReference type="SMART" id="SM00387">
    <property type="entry name" value="HATPase_c"/>
    <property type="match status" value="1"/>
</dbReference>
<dbReference type="GO" id="GO:0010906">
    <property type="term" value="P:regulation of glucose metabolic process"/>
    <property type="evidence" value="ECO:0007669"/>
    <property type="project" value="TreeGrafter"/>
</dbReference>
<dbReference type="GO" id="GO:0004740">
    <property type="term" value="F:pyruvate dehydrogenase (acetyl-transferring) kinase activity"/>
    <property type="evidence" value="ECO:0007669"/>
    <property type="project" value="TreeGrafter"/>
</dbReference>
<dbReference type="InterPro" id="IPR005467">
    <property type="entry name" value="His_kinase_dom"/>
</dbReference>
<dbReference type="Pfam" id="PF02518">
    <property type="entry name" value="HATPase_c"/>
    <property type="match status" value="1"/>
</dbReference>
<keyword evidence="1" id="KW-0496">Mitochondrion</keyword>
<keyword evidence="1" id="KW-0547">Nucleotide-binding</keyword>
<dbReference type="AlphaFoldDB" id="A0A1E4SZ13"/>
<organism evidence="3 4">
    <name type="scientific">[Candida] arabinofermentans NRRL YB-2248</name>
    <dbReference type="NCBI Taxonomy" id="983967"/>
    <lineage>
        <taxon>Eukaryota</taxon>
        <taxon>Fungi</taxon>
        <taxon>Dikarya</taxon>
        <taxon>Ascomycota</taxon>
        <taxon>Saccharomycotina</taxon>
        <taxon>Pichiomycetes</taxon>
        <taxon>Pichiales</taxon>
        <taxon>Pichiaceae</taxon>
        <taxon>Ogataea</taxon>
        <taxon>Ogataea/Candida clade</taxon>
    </lineage>
</organism>
<dbReference type="EMBL" id="KV453855">
    <property type="protein sequence ID" value="ODV84737.1"/>
    <property type="molecule type" value="Genomic_DNA"/>
</dbReference>
<dbReference type="Gene3D" id="3.30.565.10">
    <property type="entry name" value="Histidine kinase-like ATPase, C-terminal domain"/>
    <property type="match status" value="1"/>
</dbReference>
<evidence type="ECO:0000259" key="2">
    <source>
        <dbReference type="PROSITE" id="PS50109"/>
    </source>
</evidence>
<reference evidence="4" key="1">
    <citation type="submission" date="2016-04" db="EMBL/GenBank/DDBJ databases">
        <title>Comparative genomics of biotechnologically important yeasts.</title>
        <authorList>
            <consortium name="DOE Joint Genome Institute"/>
            <person name="Riley R."/>
            <person name="Haridas S."/>
            <person name="Wolfe K.H."/>
            <person name="Lopes M.R."/>
            <person name="Hittinger C.T."/>
            <person name="Goker M."/>
            <person name="Salamov A."/>
            <person name="Wisecaver J."/>
            <person name="Long T.M."/>
            <person name="Aerts A.L."/>
            <person name="Barry K."/>
            <person name="Choi C."/>
            <person name="Clum A."/>
            <person name="Coughlan A.Y."/>
            <person name="Deshpande S."/>
            <person name="Douglass A.P."/>
            <person name="Hanson S.J."/>
            <person name="Klenk H.-P."/>
            <person name="Labutti K."/>
            <person name="Lapidus A."/>
            <person name="Lindquist E."/>
            <person name="Lipzen A."/>
            <person name="Meier-Kolthoff J.P."/>
            <person name="Ohm R.A."/>
            <person name="Otillar R.P."/>
            <person name="Pangilinan J."/>
            <person name="Peng Y."/>
            <person name="Rokas A."/>
            <person name="Rosa C.A."/>
            <person name="Scheuner C."/>
            <person name="Sibirny A.A."/>
            <person name="Slot J.C."/>
            <person name="Stielow J.B."/>
            <person name="Sun H."/>
            <person name="Kurtzman C.P."/>
            <person name="Blackwell M."/>
            <person name="Grigoriev I.V."/>
            <person name="Jeffries T.W."/>
        </authorList>
    </citation>
    <scope>NUCLEOTIDE SEQUENCE [LARGE SCALE GENOMIC DNA]</scope>
    <source>
        <strain evidence="4">NRRL YB-2248</strain>
    </source>
</reference>
<proteinExistence type="inferred from homology"/>